<evidence type="ECO:0000256" key="5">
    <source>
        <dbReference type="ARBA" id="ARBA00022723"/>
    </source>
</evidence>
<evidence type="ECO:0000256" key="4">
    <source>
        <dbReference type="ARBA" id="ARBA00022687"/>
    </source>
</evidence>
<evidence type="ECO:0000313" key="9">
    <source>
        <dbReference type="Ensembl" id="ENSACLP00000024197.1"/>
    </source>
</evidence>
<sequence length="360" mass="41432">MGKFQSKHASKPRQNPEGRSLASSVLRESQSSHICRRKLTENLYVELRKSTSDHNCDMKVVQPPEEEKTPDKGTNFHFKCKKETKRSSSRAAVSEGMEGNVQPGDDSQQEWTFTLYNFDNTDEVKKEDMSSLMHSVFEVLETSVKQPCSGTRPLRIKLAVTSSHYPNKSSNTDAEQEQSGSQEAGRPMRRLFCVDENKERRKHYQDLAGIENYASKFDNADSPPLQHHLVVHCENTVHSESPQDLRVVYSMRSRSMCDRTRAERKSCRLHGRHPASWCHPTQTLLRASQSLPRRSHSRKLHSTVQYSASPHTHAGFQAQPGQDRETFYSLQPSFGVPLAQRHEHHHFHEHHHHHHHYHPS</sequence>
<dbReference type="RefSeq" id="XP_026012468.1">
    <property type="nucleotide sequence ID" value="XM_026156683.1"/>
</dbReference>
<dbReference type="GO" id="GO:0016055">
    <property type="term" value="P:Wnt signaling pathway"/>
    <property type="evidence" value="ECO:0007669"/>
    <property type="project" value="UniProtKB-UniRule"/>
</dbReference>
<evidence type="ECO:0000256" key="7">
    <source>
        <dbReference type="RuleBase" id="RU367060"/>
    </source>
</evidence>
<dbReference type="GO" id="GO:0046872">
    <property type="term" value="F:metal ion binding"/>
    <property type="evidence" value="ECO:0007669"/>
    <property type="project" value="UniProtKB-KW"/>
</dbReference>
<comment type="similarity">
    <text evidence="1 7">Belongs to the NKD family.</text>
</comment>
<dbReference type="GeneID" id="113014884"/>
<evidence type="ECO:0000256" key="8">
    <source>
        <dbReference type="SAM" id="MobiDB-lite"/>
    </source>
</evidence>
<evidence type="ECO:0000256" key="3">
    <source>
        <dbReference type="ARBA" id="ARBA00022490"/>
    </source>
</evidence>
<name>A0A3P8Q4U4_ASTCA</name>
<feature type="region of interest" description="Disordered" evidence="8">
    <location>
        <begin position="84"/>
        <end position="106"/>
    </location>
</feature>
<feature type="compositionally biased region" description="Polar residues" evidence="8">
    <location>
        <begin position="21"/>
        <end position="32"/>
    </location>
</feature>
<keyword evidence="2 7" id="KW-1003">Cell membrane</keyword>
<dbReference type="InterPro" id="IPR040140">
    <property type="entry name" value="Nkd-like"/>
</dbReference>
<reference evidence="9" key="3">
    <citation type="submission" date="2025-08" db="UniProtKB">
        <authorList>
            <consortium name="Ensembl"/>
        </authorList>
    </citation>
    <scope>IDENTIFICATION</scope>
</reference>
<dbReference type="Proteomes" id="UP000265100">
    <property type="component" value="Chromosome 22"/>
</dbReference>
<dbReference type="OrthoDB" id="5953812at2759"/>
<comment type="function">
    <text evidence="7">Cell autonomous antagonist of the canonical Wnt signaling pathway.</text>
</comment>
<feature type="region of interest" description="Disordered" evidence="8">
    <location>
        <begin position="289"/>
        <end position="322"/>
    </location>
</feature>
<evidence type="ECO:0000256" key="1">
    <source>
        <dbReference type="ARBA" id="ARBA00007081"/>
    </source>
</evidence>
<evidence type="ECO:0000256" key="6">
    <source>
        <dbReference type="ARBA" id="ARBA00023136"/>
    </source>
</evidence>
<accession>A0A3P8Q4U4</accession>
<feature type="region of interest" description="Disordered" evidence="8">
    <location>
        <begin position="162"/>
        <end position="189"/>
    </location>
</feature>
<dbReference type="GO" id="GO:0005886">
    <property type="term" value="C:plasma membrane"/>
    <property type="evidence" value="ECO:0007669"/>
    <property type="project" value="UniProtKB-SubCell"/>
</dbReference>
<reference evidence="9" key="4">
    <citation type="submission" date="2025-09" db="UniProtKB">
        <authorList>
            <consortium name="Ensembl"/>
        </authorList>
    </citation>
    <scope>IDENTIFICATION</scope>
</reference>
<reference evidence="10" key="2">
    <citation type="submission" date="2023-03" db="EMBL/GenBank/DDBJ databases">
        <authorList>
            <consortium name="Wellcome Sanger Institute Data Sharing"/>
        </authorList>
    </citation>
    <scope>NUCLEOTIDE SEQUENCE [LARGE SCALE GENOMIC DNA]</scope>
</reference>
<feature type="compositionally biased region" description="Polar residues" evidence="8">
    <location>
        <begin position="162"/>
        <end position="182"/>
    </location>
</feature>
<dbReference type="Bgee" id="ENSACLG00000016446">
    <property type="expression patterns" value="Expressed in ovary"/>
</dbReference>
<organism evidence="9 10">
    <name type="scientific">Astatotilapia calliptera</name>
    <name type="common">Eastern happy</name>
    <name type="synonym">Chromis callipterus</name>
    <dbReference type="NCBI Taxonomy" id="8154"/>
    <lineage>
        <taxon>Eukaryota</taxon>
        <taxon>Metazoa</taxon>
        <taxon>Chordata</taxon>
        <taxon>Craniata</taxon>
        <taxon>Vertebrata</taxon>
        <taxon>Euteleostomi</taxon>
        <taxon>Actinopterygii</taxon>
        <taxon>Neopterygii</taxon>
        <taxon>Teleostei</taxon>
        <taxon>Neoteleostei</taxon>
        <taxon>Acanthomorphata</taxon>
        <taxon>Ovalentaria</taxon>
        <taxon>Cichlomorphae</taxon>
        <taxon>Cichliformes</taxon>
        <taxon>Cichlidae</taxon>
        <taxon>African cichlids</taxon>
        <taxon>Pseudocrenilabrinae</taxon>
        <taxon>Haplochromini</taxon>
        <taxon>Astatotilapia</taxon>
    </lineage>
</organism>
<dbReference type="PANTHER" id="PTHR22611">
    <property type="entry name" value="PROTEIN NAKED CUTICLE"/>
    <property type="match status" value="1"/>
</dbReference>
<dbReference type="GO" id="GO:0005737">
    <property type="term" value="C:cytoplasm"/>
    <property type="evidence" value="ECO:0007669"/>
    <property type="project" value="UniProtKB-SubCell"/>
</dbReference>
<comment type="subcellular location">
    <subcellularLocation>
        <location evidence="7">Cell membrane</location>
    </subcellularLocation>
    <subcellularLocation>
        <location evidence="7">Cytoplasm</location>
    </subcellularLocation>
</comment>
<dbReference type="GO" id="GO:0090090">
    <property type="term" value="P:negative regulation of canonical Wnt signaling pathway"/>
    <property type="evidence" value="ECO:0007669"/>
    <property type="project" value="UniProtKB-ARBA"/>
</dbReference>
<keyword evidence="5" id="KW-0479">Metal-binding</keyword>
<protein>
    <recommendedName>
        <fullName evidence="7">Protein naked cuticle homolog</fullName>
    </recommendedName>
</protein>
<dbReference type="GeneTree" id="ENSGT00940000175699"/>
<dbReference type="PANTHER" id="PTHR22611:SF9">
    <property type="entry name" value="PROTEIN NAKED CUTICLE"/>
    <property type="match status" value="1"/>
</dbReference>
<keyword evidence="6" id="KW-0472">Membrane</keyword>
<reference evidence="9 10" key="1">
    <citation type="submission" date="2018-05" db="EMBL/GenBank/DDBJ databases">
        <authorList>
            <person name="Datahose"/>
        </authorList>
    </citation>
    <scope>NUCLEOTIDE SEQUENCE</scope>
</reference>
<keyword evidence="4 7" id="KW-0879">Wnt signaling pathway</keyword>
<evidence type="ECO:0000256" key="2">
    <source>
        <dbReference type="ARBA" id="ARBA00022475"/>
    </source>
</evidence>
<proteinExistence type="inferred from homology"/>
<feature type="region of interest" description="Disordered" evidence="8">
    <location>
        <begin position="1"/>
        <end position="32"/>
    </location>
</feature>
<feature type="compositionally biased region" description="Basic residues" evidence="8">
    <location>
        <begin position="1"/>
        <end position="11"/>
    </location>
</feature>
<keyword evidence="3" id="KW-0963">Cytoplasm</keyword>
<dbReference type="Ensembl" id="ENSACLT00000024774.2">
    <property type="protein sequence ID" value="ENSACLP00000024197.1"/>
    <property type="gene ID" value="ENSACLG00000016446.2"/>
</dbReference>
<dbReference type="AlphaFoldDB" id="A0A3P8Q4U4"/>
<keyword evidence="10" id="KW-1185">Reference proteome</keyword>
<evidence type="ECO:0000313" key="10">
    <source>
        <dbReference type="Proteomes" id="UP000265100"/>
    </source>
</evidence>